<dbReference type="GeneID" id="107428340"/>
<dbReference type="InterPro" id="IPR050641">
    <property type="entry name" value="RIFMO-like"/>
</dbReference>
<dbReference type="Pfam" id="PF01494">
    <property type="entry name" value="FAD_binding_3"/>
    <property type="match status" value="2"/>
</dbReference>
<keyword evidence="1" id="KW-0285">Flavoprotein</keyword>
<name>A0A6P4ACK8_ZIZJJ</name>
<keyword evidence="4" id="KW-1185">Reference proteome</keyword>
<dbReference type="RefSeq" id="XP_015894344.2">
    <property type="nucleotide sequence ID" value="XM_016038858.4"/>
</dbReference>
<dbReference type="Proteomes" id="UP001652623">
    <property type="component" value="Chromosome 12"/>
</dbReference>
<dbReference type="Gene3D" id="3.30.9.10">
    <property type="entry name" value="D-Amino Acid Oxidase, subunit A, domain 2"/>
    <property type="match status" value="1"/>
</dbReference>
<reference evidence="5" key="1">
    <citation type="submission" date="2025-08" db="UniProtKB">
        <authorList>
            <consortium name="RefSeq"/>
        </authorList>
    </citation>
    <scope>IDENTIFICATION</scope>
    <source>
        <tissue evidence="5">Seedling</tissue>
    </source>
</reference>
<dbReference type="GO" id="GO:0071949">
    <property type="term" value="F:FAD binding"/>
    <property type="evidence" value="ECO:0007669"/>
    <property type="project" value="InterPro"/>
</dbReference>
<dbReference type="PANTHER" id="PTHR43004:SF6">
    <property type="entry name" value="FAD_NAD(P)-BINDING OXIDOREDUCTASE FAMILY PROTEIN"/>
    <property type="match status" value="1"/>
</dbReference>
<keyword evidence="2" id="KW-0274">FAD</keyword>
<dbReference type="InterPro" id="IPR002938">
    <property type="entry name" value="FAD-bd"/>
</dbReference>
<dbReference type="PANTHER" id="PTHR43004">
    <property type="entry name" value="TRK SYSTEM POTASSIUM UPTAKE PROTEIN"/>
    <property type="match status" value="1"/>
</dbReference>
<evidence type="ECO:0000313" key="5">
    <source>
        <dbReference type="RefSeq" id="XP_015894344.2"/>
    </source>
</evidence>
<gene>
    <name evidence="5" type="primary">LOC107428340</name>
</gene>
<evidence type="ECO:0000256" key="1">
    <source>
        <dbReference type="ARBA" id="ARBA00022630"/>
    </source>
</evidence>
<accession>A0A6P4ACK8</accession>
<dbReference type="FunCoup" id="A0A6P4ACK8">
    <property type="interactions" value="12"/>
</dbReference>
<dbReference type="Gene3D" id="3.40.30.120">
    <property type="match status" value="1"/>
</dbReference>
<dbReference type="InterPro" id="IPR036188">
    <property type="entry name" value="FAD/NAD-bd_sf"/>
</dbReference>
<organism evidence="4 5">
    <name type="scientific">Ziziphus jujuba</name>
    <name type="common">Chinese jujube</name>
    <name type="synonym">Ziziphus sativa</name>
    <dbReference type="NCBI Taxonomy" id="326968"/>
    <lineage>
        <taxon>Eukaryota</taxon>
        <taxon>Viridiplantae</taxon>
        <taxon>Streptophyta</taxon>
        <taxon>Embryophyta</taxon>
        <taxon>Tracheophyta</taxon>
        <taxon>Spermatophyta</taxon>
        <taxon>Magnoliopsida</taxon>
        <taxon>eudicotyledons</taxon>
        <taxon>Gunneridae</taxon>
        <taxon>Pentapetalae</taxon>
        <taxon>rosids</taxon>
        <taxon>fabids</taxon>
        <taxon>Rosales</taxon>
        <taxon>Rhamnaceae</taxon>
        <taxon>Paliureae</taxon>
        <taxon>Ziziphus</taxon>
    </lineage>
</organism>
<dbReference type="AlphaFoldDB" id="A0A6P4ACK8"/>
<evidence type="ECO:0000256" key="2">
    <source>
        <dbReference type="ARBA" id="ARBA00022827"/>
    </source>
</evidence>
<sequence length="713" mass="79491">MGSLGVFKRFSGRLRLNAKMKAYPFGYIQRRSFSDSKIFINGNDTVLPVLIVGAGPVGLVLSILLTKLGVKCAVLEKSRNFSEHPQAHFINNRSMEVFRKLDGLAEEIQRSQPPVELWRKFIYCTSLSGSILGLVDHMQPQDFQQVVSPISVAHFSQYKLIRLLLKQLEELSFQFSLPECLESLDHWIPQERQILMGHECVSINVTENLVSVTASFLKDGKYMERDIECNILVGTDGAGSTVRKLAGIDMKGERDLQKLVSVHFLSRDLGHYLLNERPGMLFFIFNTEAIGVLVAHDLDQGEFVLQTPFYPPQQSIEDFNPKICEKLIFKLVGRELGDIDVIDVKPWVMHAEVAEKFLSCNNRLILAGDAAHRFPPAGGFGMNTGIQDSHNLAWKIASVVKGIAPSSMLSTYERERRPIAIFNTALSIQNFKAAMAVPATLGLDPTVANSVHKIINDGVGSVLPSGLQRKVLDGIFTIGRAQLSETLLNENNPLGSSRLANLRRIFKEGKSLQLQFPAEDLGFRYLEGALVPDSDSTLATPEAPTGRRRDYIPNANPGSRLPHMYVRILSNSSSQEIISTLDLVSGDKVEFLLIIAPAESSYNLARATFKVAEDFKVPIRVCVMWSAGTTEQVEVANQVPMAPWQNYMHVMEVKKSPTSSSWWEICKMTKEGAILVRPDEHIAWRVKSGVDRDPIEEMKRVFSVVLGVKVGDR</sequence>
<dbReference type="GO" id="GO:0016709">
    <property type="term" value="F:oxidoreductase activity, acting on paired donors, with incorporation or reduction of molecular oxygen, NAD(P)H as one donor, and incorporation of one atom of oxygen"/>
    <property type="evidence" value="ECO:0007669"/>
    <property type="project" value="UniProtKB-ARBA"/>
</dbReference>
<dbReference type="Gene3D" id="3.50.50.60">
    <property type="entry name" value="FAD/NAD(P)-binding domain"/>
    <property type="match status" value="1"/>
</dbReference>
<dbReference type="SUPFAM" id="SSF51905">
    <property type="entry name" value="FAD/NAD(P)-binding domain"/>
    <property type="match status" value="1"/>
</dbReference>
<feature type="domain" description="FAD-binding" evidence="3">
    <location>
        <begin position="48"/>
        <end position="177"/>
    </location>
</feature>
<evidence type="ECO:0000259" key="3">
    <source>
        <dbReference type="Pfam" id="PF01494"/>
    </source>
</evidence>
<proteinExistence type="predicted"/>
<protein>
    <submittedName>
        <fullName evidence="5">Uncharacterized protein LOC107428340 isoform X1</fullName>
    </submittedName>
</protein>
<dbReference type="PRINTS" id="PR00420">
    <property type="entry name" value="RNGMNOXGNASE"/>
</dbReference>
<dbReference type="KEGG" id="zju:107428340"/>
<feature type="domain" description="FAD-binding" evidence="3">
    <location>
        <begin position="193"/>
        <end position="420"/>
    </location>
</feature>
<dbReference type="GO" id="GO:0006744">
    <property type="term" value="P:ubiquinone biosynthetic process"/>
    <property type="evidence" value="ECO:0007669"/>
    <property type="project" value="TreeGrafter"/>
</dbReference>
<evidence type="ECO:0000313" key="4">
    <source>
        <dbReference type="Proteomes" id="UP001652623"/>
    </source>
</evidence>
<dbReference type="GO" id="GO:0005739">
    <property type="term" value="C:mitochondrion"/>
    <property type="evidence" value="ECO:0007669"/>
    <property type="project" value="TreeGrafter"/>
</dbReference>
<dbReference type="InParanoid" id="A0A6P4ACK8"/>